<evidence type="ECO:0000313" key="2">
    <source>
        <dbReference type="Proteomes" id="UP000565286"/>
    </source>
</evidence>
<reference evidence="1 2" key="1">
    <citation type="submission" date="2020-08" db="EMBL/GenBank/DDBJ databases">
        <title>Genomic Encyclopedia of Type Strains, Phase IV (KMG-IV): sequencing the most valuable type-strain genomes for metagenomic binning, comparative biology and taxonomic classification.</title>
        <authorList>
            <person name="Goeker M."/>
        </authorList>
    </citation>
    <scope>NUCLEOTIDE SEQUENCE [LARGE SCALE GENOMIC DNA]</scope>
    <source>
        <strain evidence="1 2">DSM 26438</strain>
    </source>
</reference>
<dbReference type="EMBL" id="JACIDV010000009">
    <property type="protein sequence ID" value="MBB3947241.1"/>
    <property type="molecule type" value="Genomic_DNA"/>
</dbReference>
<comment type="caution">
    <text evidence="1">The sequence shown here is derived from an EMBL/GenBank/DDBJ whole genome shotgun (WGS) entry which is preliminary data.</text>
</comment>
<name>A0A7W6G487_9HYPH</name>
<dbReference type="RefSeq" id="WP_183897096.1">
    <property type="nucleotide sequence ID" value="NZ_JACIDV010000009.1"/>
</dbReference>
<keyword evidence="2" id="KW-1185">Reference proteome</keyword>
<dbReference type="AlphaFoldDB" id="A0A7W6G487"/>
<dbReference type="Proteomes" id="UP000565286">
    <property type="component" value="Unassembled WGS sequence"/>
</dbReference>
<protein>
    <submittedName>
        <fullName evidence="1">Uncharacterized protein</fullName>
    </submittedName>
</protein>
<evidence type="ECO:0000313" key="1">
    <source>
        <dbReference type="EMBL" id="MBB3947241.1"/>
    </source>
</evidence>
<sequence>MTIENRQLSDQQIAIALRIIDLVQVHPAEDVMAAMISIMSHTLGQSADAEVQAQYWANTLMTTVAYALANGDEPYSRGSMQ</sequence>
<proteinExistence type="predicted"/>
<accession>A0A7W6G487</accession>
<organism evidence="1 2">
    <name type="scientific">Rhizobium skierniewicense</name>
    <dbReference type="NCBI Taxonomy" id="984260"/>
    <lineage>
        <taxon>Bacteria</taxon>
        <taxon>Pseudomonadati</taxon>
        <taxon>Pseudomonadota</taxon>
        <taxon>Alphaproteobacteria</taxon>
        <taxon>Hyphomicrobiales</taxon>
        <taxon>Rhizobiaceae</taxon>
        <taxon>Rhizobium/Agrobacterium group</taxon>
        <taxon>Rhizobium</taxon>
    </lineage>
</organism>
<gene>
    <name evidence="1" type="ORF">GGQ73_003207</name>
</gene>